<protein>
    <submittedName>
        <fullName evidence="1">Uncharacterized protein</fullName>
    </submittedName>
</protein>
<evidence type="ECO:0000313" key="1">
    <source>
        <dbReference type="EMBL" id="GBM01340.1"/>
    </source>
</evidence>
<reference evidence="1 2" key="1">
    <citation type="journal article" date="2019" name="Sci. Rep.">
        <title>Orb-weaving spider Araneus ventricosus genome elucidates the spidroin gene catalogue.</title>
        <authorList>
            <person name="Kono N."/>
            <person name="Nakamura H."/>
            <person name="Ohtoshi R."/>
            <person name="Moran D.A.P."/>
            <person name="Shinohara A."/>
            <person name="Yoshida Y."/>
            <person name="Fujiwara M."/>
            <person name="Mori M."/>
            <person name="Tomita M."/>
            <person name="Arakawa K."/>
        </authorList>
    </citation>
    <scope>NUCLEOTIDE SEQUENCE [LARGE SCALE GENOMIC DNA]</scope>
</reference>
<gene>
    <name evidence="1" type="ORF">AVEN_135767_1</name>
</gene>
<comment type="caution">
    <text evidence="1">The sequence shown here is derived from an EMBL/GenBank/DDBJ whole genome shotgun (WGS) entry which is preliminary data.</text>
</comment>
<keyword evidence="2" id="KW-1185">Reference proteome</keyword>
<dbReference type="AlphaFoldDB" id="A0A4Y2CAV6"/>
<accession>A0A4Y2CAV6</accession>
<dbReference type="EMBL" id="BGPR01000168">
    <property type="protein sequence ID" value="GBM01340.1"/>
    <property type="molecule type" value="Genomic_DNA"/>
</dbReference>
<name>A0A4Y2CAV6_ARAVE</name>
<evidence type="ECO:0000313" key="2">
    <source>
        <dbReference type="Proteomes" id="UP000499080"/>
    </source>
</evidence>
<organism evidence="1 2">
    <name type="scientific">Araneus ventricosus</name>
    <name type="common">Orbweaver spider</name>
    <name type="synonym">Epeira ventricosa</name>
    <dbReference type="NCBI Taxonomy" id="182803"/>
    <lineage>
        <taxon>Eukaryota</taxon>
        <taxon>Metazoa</taxon>
        <taxon>Ecdysozoa</taxon>
        <taxon>Arthropoda</taxon>
        <taxon>Chelicerata</taxon>
        <taxon>Arachnida</taxon>
        <taxon>Araneae</taxon>
        <taxon>Araneomorphae</taxon>
        <taxon>Entelegynae</taxon>
        <taxon>Araneoidea</taxon>
        <taxon>Araneidae</taxon>
        <taxon>Araneus</taxon>
    </lineage>
</organism>
<dbReference type="Proteomes" id="UP000499080">
    <property type="component" value="Unassembled WGS sequence"/>
</dbReference>
<sequence>MRREVEDKAYVAATPARSCFLRKNRAEHIFGPERQIFLWYQHKFDAVVLEFFERGRELERFREQLLDRRSFFTSCRKNFYSLRSSVSPERSELTLEDFEAAGLPVQVLPLIYGRLPLQSFEL</sequence>
<proteinExistence type="predicted"/>